<dbReference type="Gene3D" id="3.40.50.300">
    <property type="entry name" value="P-loop containing nucleotide triphosphate hydrolases"/>
    <property type="match status" value="1"/>
</dbReference>
<dbReference type="PANTHER" id="PTHR32071">
    <property type="entry name" value="TRANSCRIPTIONAL REGULATORY PROTEIN"/>
    <property type="match status" value="1"/>
</dbReference>
<protein>
    <submittedName>
        <fullName evidence="8">Uncharacterized protein</fullName>
    </submittedName>
</protein>
<dbReference type="PROSITE" id="PS00688">
    <property type="entry name" value="SIGMA54_INTERACT_3"/>
    <property type="match status" value="1"/>
</dbReference>
<dbReference type="GO" id="GO:0043565">
    <property type="term" value="F:sequence-specific DNA binding"/>
    <property type="evidence" value="ECO:0007669"/>
    <property type="project" value="InterPro"/>
</dbReference>
<dbReference type="InterPro" id="IPR003593">
    <property type="entry name" value="AAA+_ATPase"/>
</dbReference>
<dbReference type="SUPFAM" id="SSF52540">
    <property type="entry name" value="P-loop containing nucleoside triphosphate hydrolases"/>
    <property type="match status" value="1"/>
</dbReference>
<dbReference type="InterPro" id="IPR027417">
    <property type="entry name" value="P-loop_NTPase"/>
</dbReference>
<evidence type="ECO:0000256" key="4">
    <source>
        <dbReference type="ARBA" id="ARBA00023125"/>
    </source>
</evidence>
<dbReference type="PROSITE" id="PS00676">
    <property type="entry name" value="SIGMA54_INTERACT_2"/>
    <property type="match status" value="1"/>
</dbReference>
<dbReference type="CDD" id="cd00009">
    <property type="entry name" value="AAA"/>
    <property type="match status" value="1"/>
</dbReference>
<evidence type="ECO:0000313" key="8">
    <source>
        <dbReference type="EMBL" id="OJR43989.1"/>
    </source>
</evidence>
<dbReference type="InterPro" id="IPR009057">
    <property type="entry name" value="Homeodomain-like_sf"/>
</dbReference>
<dbReference type="SMART" id="SM00382">
    <property type="entry name" value="AAA"/>
    <property type="match status" value="1"/>
</dbReference>
<evidence type="ECO:0000259" key="7">
    <source>
        <dbReference type="PROSITE" id="PS50931"/>
    </source>
</evidence>
<accession>A0A8E2KP21</accession>
<dbReference type="Pfam" id="PF00158">
    <property type="entry name" value="Sigma54_activat"/>
    <property type="match status" value="1"/>
</dbReference>
<dbReference type="GO" id="GO:0005524">
    <property type="term" value="F:ATP binding"/>
    <property type="evidence" value="ECO:0007669"/>
    <property type="project" value="UniProtKB-KW"/>
</dbReference>
<dbReference type="InterPro" id="IPR002197">
    <property type="entry name" value="HTH_Fis"/>
</dbReference>
<evidence type="ECO:0000256" key="2">
    <source>
        <dbReference type="ARBA" id="ARBA00022840"/>
    </source>
</evidence>
<evidence type="ECO:0000256" key="3">
    <source>
        <dbReference type="ARBA" id="ARBA00023015"/>
    </source>
</evidence>
<dbReference type="PROSITE" id="PS50045">
    <property type="entry name" value="SIGMA54_INTERACT_4"/>
    <property type="match status" value="1"/>
</dbReference>
<dbReference type="InterPro" id="IPR058031">
    <property type="entry name" value="AAA_lid_NorR"/>
</dbReference>
<dbReference type="Gene3D" id="1.10.8.60">
    <property type="match status" value="1"/>
</dbReference>
<keyword evidence="5" id="KW-0804">Transcription</keyword>
<reference evidence="8 9" key="1">
    <citation type="submission" date="2016-10" db="EMBL/GenBank/DDBJ databases">
        <title>Comprehensive resistome analysis reveals the prevalence of NDM and MCR-1 in Chinese poultry production.</title>
        <authorList>
            <person name="Wang Y."/>
            <person name="Zhang R."/>
            <person name="Li J."/>
            <person name="Wu Z."/>
            <person name="Wenjuan Y."/>
            <person name="Schwarz S."/>
            <person name="Tyrrell J."/>
            <person name="Zheng Y."/>
            <person name="Wang S."/>
            <person name="Shen Z."/>
            <person name="Liu Z."/>
            <person name="Lei L."/>
            <person name="Li M."/>
            <person name="Zhang Q."/>
            <person name="Wu C."/>
            <person name="Zhang Q."/>
            <person name="Wu Y."/>
            <person name="Walsh T."/>
            <person name="Shen J."/>
        </authorList>
    </citation>
    <scope>NUCLEOTIDE SEQUENCE [LARGE SCALE GENOMIC DNA]</scope>
    <source>
        <strain evidence="8 9">570</strain>
    </source>
</reference>
<keyword evidence="1" id="KW-0547">Nucleotide-binding</keyword>
<dbReference type="Proteomes" id="UP000184277">
    <property type="component" value="Unassembled WGS sequence"/>
</dbReference>
<evidence type="ECO:0000256" key="5">
    <source>
        <dbReference type="ARBA" id="ARBA00023163"/>
    </source>
</evidence>
<dbReference type="AlphaFoldDB" id="A0A8E2KP21"/>
<dbReference type="Pfam" id="PF25601">
    <property type="entry name" value="AAA_lid_14"/>
    <property type="match status" value="1"/>
</dbReference>
<dbReference type="PRINTS" id="PR01590">
    <property type="entry name" value="HTHFIS"/>
</dbReference>
<name>A0A8E2KP21_ECOLX</name>
<dbReference type="PANTHER" id="PTHR32071:SF77">
    <property type="entry name" value="TRANSCRIPTIONAL REGULATORY PROTEIN"/>
    <property type="match status" value="1"/>
</dbReference>
<sequence>MIIRRFVQQTEYLWTTKRLNAERYLLHLRRENNADISDSSEFLLVIEGDVIVGANRLAVNEFGLLPPYDSVTLDTLFTGGNRQSDFLESCSGQRYLQRRTRPHRAAVNLSPRLRFPSRREADNEKKEKAQQLINHGISVCITGETGTGKEYLARELHRNSCRKNGNFVAINCAALPEHLTESELFGYAPGAFTGANSRGYPGKIREASGGILFLDEIGDMPATLQTRLLRVLQDKKVIPLGSNTPVDVDFVLISATHRDLDKMCAEGTFRDDLLYRIREFHLHLQPLRERSDLGKLIVKLWEESEQEMKKTVMLGSEIIEDLKRHSWPGNVRQLLNVLRVLMALARPGGRITPGDLSVVSEDICHIHNTVKIVTERKIVDEAGGNISRAAKMLGISRSTLYRRLKSL</sequence>
<dbReference type="GO" id="GO:0003700">
    <property type="term" value="F:DNA-binding transcription factor activity"/>
    <property type="evidence" value="ECO:0007669"/>
    <property type="project" value="InterPro"/>
</dbReference>
<gene>
    <name evidence="8" type="ORF">BK383_27985</name>
</gene>
<dbReference type="SUPFAM" id="SSF46689">
    <property type="entry name" value="Homeodomain-like"/>
    <property type="match status" value="1"/>
</dbReference>
<keyword evidence="3" id="KW-0805">Transcription regulation</keyword>
<dbReference type="InterPro" id="IPR000847">
    <property type="entry name" value="LysR_HTH_N"/>
</dbReference>
<dbReference type="Gene3D" id="1.10.10.60">
    <property type="entry name" value="Homeodomain-like"/>
    <property type="match status" value="1"/>
</dbReference>
<comment type="caution">
    <text evidence="8">The sequence shown here is derived from an EMBL/GenBank/DDBJ whole genome shotgun (WGS) entry which is preliminary data.</text>
</comment>
<dbReference type="EMBL" id="MOKI01000123">
    <property type="protein sequence ID" value="OJR43989.1"/>
    <property type="molecule type" value="Genomic_DNA"/>
</dbReference>
<organism evidence="8 9">
    <name type="scientific">Escherichia coli</name>
    <dbReference type="NCBI Taxonomy" id="562"/>
    <lineage>
        <taxon>Bacteria</taxon>
        <taxon>Pseudomonadati</taxon>
        <taxon>Pseudomonadota</taxon>
        <taxon>Gammaproteobacteria</taxon>
        <taxon>Enterobacterales</taxon>
        <taxon>Enterobacteriaceae</taxon>
        <taxon>Escherichia</taxon>
    </lineage>
</organism>
<evidence type="ECO:0000313" key="9">
    <source>
        <dbReference type="Proteomes" id="UP000184277"/>
    </source>
</evidence>
<evidence type="ECO:0000256" key="1">
    <source>
        <dbReference type="ARBA" id="ARBA00022741"/>
    </source>
</evidence>
<dbReference type="InterPro" id="IPR025943">
    <property type="entry name" value="Sigma_54_int_dom_ATP-bd_2"/>
</dbReference>
<dbReference type="PROSITE" id="PS50931">
    <property type="entry name" value="HTH_LYSR"/>
    <property type="match status" value="1"/>
</dbReference>
<dbReference type="InterPro" id="IPR002078">
    <property type="entry name" value="Sigma_54_int"/>
</dbReference>
<proteinExistence type="predicted"/>
<dbReference type="InterPro" id="IPR025944">
    <property type="entry name" value="Sigma_54_int_dom_CS"/>
</dbReference>
<keyword evidence="4" id="KW-0238">DNA-binding</keyword>
<feature type="domain" description="Sigma-54 factor interaction" evidence="6">
    <location>
        <begin position="115"/>
        <end position="343"/>
    </location>
</feature>
<feature type="domain" description="HTH lysR-type" evidence="7">
    <location>
        <begin position="384"/>
        <end position="407"/>
    </location>
</feature>
<keyword evidence="2" id="KW-0067">ATP-binding</keyword>
<dbReference type="FunFam" id="3.40.50.300:FF:000006">
    <property type="entry name" value="DNA-binding transcriptional regulator NtrC"/>
    <property type="match status" value="1"/>
</dbReference>
<dbReference type="Pfam" id="PF02954">
    <property type="entry name" value="HTH_8"/>
    <property type="match status" value="1"/>
</dbReference>
<evidence type="ECO:0000259" key="6">
    <source>
        <dbReference type="PROSITE" id="PS50045"/>
    </source>
</evidence>